<dbReference type="GO" id="GO:0004725">
    <property type="term" value="F:protein tyrosine phosphatase activity"/>
    <property type="evidence" value="ECO:0007669"/>
    <property type="project" value="InterPro"/>
</dbReference>
<dbReference type="PRINTS" id="PR00719">
    <property type="entry name" value="LMWPTPASE"/>
</dbReference>
<dbReference type="PANTHER" id="PTHR11717:SF31">
    <property type="entry name" value="LOW MOLECULAR WEIGHT PROTEIN-TYROSINE-PHOSPHATASE ETP-RELATED"/>
    <property type="match status" value="1"/>
</dbReference>
<evidence type="ECO:0000256" key="2">
    <source>
        <dbReference type="ARBA" id="ARBA00022801"/>
    </source>
</evidence>
<feature type="domain" description="Phosphotyrosine protein phosphatase I" evidence="5">
    <location>
        <begin position="1"/>
        <end position="168"/>
    </location>
</feature>
<evidence type="ECO:0000313" key="7">
    <source>
        <dbReference type="Proteomes" id="UP000006057"/>
    </source>
</evidence>
<dbReference type="KEGG" id="mcb:Mycch_1314"/>
<dbReference type="AlphaFoldDB" id="I4BFQ9"/>
<evidence type="ECO:0000256" key="3">
    <source>
        <dbReference type="ARBA" id="ARBA00022912"/>
    </source>
</evidence>
<dbReference type="InterPro" id="IPR017867">
    <property type="entry name" value="Tyr_phospatase_low_mol_wt"/>
</dbReference>
<keyword evidence="2" id="KW-0378">Hydrolase</keyword>
<reference evidence="6 7" key="1">
    <citation type="submission" date="2012-06" db="EMBL/GenBank/DDBJ databases">
        <title>Complete sequence of chromosome of Mycobacterium chubuense NBB4.</title>
        <authorList>
            <consortium name="US DOE Joint Genome Institute"/>
            <person name="Lucas S."/>
            <person name="Han J."/>
            <person name="Lapidus A."/>
            <person name="Cheng J.-F."/>
            <person name="Goodwin L."/>
            <person name="Pitluck S."/>
            <person name="Peters L."/>
            <person name="Mikhailova N."/>
            <person name="Teshima H."/>
            <person name="Detter J.C."/>
            <person name="Han C."/>
            <person name="Tapia R."/>
            <person name="Land M."/>
            <person name="Hauser L."/>
            <person name="Kyrpides N."/>
            <person name="Ivanova N."/>
            <person name="Pagani I."/>
            <person name="Mattes T."/>
            <person name="Holmes A."/>
            <person name="Rutledge P."/>
            <person name="Paulsen I."/>
            <person name="Coleman N."/>
            <person name="Woyke T."/>
        </authorList>
    </citation>
    <scope>NUCLEOTIDE SEQUENCE [LARGE SCALE GENOMIC DNA]</scope>
    <source>
        <strain evidence="6 7">NBB4</strain>
    </source>
</reference>
<evidence type="ECO:0000256" key="1">
    <source>
        <dbReference type="ARBA" id="ARBA00011063"/>
    </source>
</evidence>
<protein>
    <submittedName>
        <fullName evidence="6">Protein-tyrosine-phosphatase</fullName>
    </submittedName>
</protein>
<sequence>MHLLFVCTGNICRSPMAERFAIAYSAQLKLANFSASSAGIRAVVGHAIHPSAALVLESLGGDASSFAARQFIPTMAADADLILTMTTAHRDAVLELAPRALHRTFVLAEAARLASEGGAATVADLSHLRAQFPSDSIAQISDPIGQSIEVFETVGAQIADLLQPLIGLCSRSAMPKES</sequence>
<dbReference type="Proteomes" id="UP000006057">
    <property type="component" value="Chromosome"/>
</dbReference>
<evidence type="ECO:0000259" key="5">
    <source>
        <dbReference type="SMART" id="SM00226"/>
    </source>
</evidence>
<dbReference type="Pfam" id="PF01451">
    <property type="entry name" value="LMWPc"/>
    <property type="match status" value="1"/>
</dbReference>
<dbReference type="InterPro" id="IPR036196">
    <property type="entry name" value="Ptyr_pPase_sf"/>
</dbReference>
<feature type="active site" description="Nucleophile" evidence="4">
    <location>
        <position position="13"/>
    </location>
</feature>
<dbReference type="EMBL" id="CP003053">
    <property type="protein sequence ID" value="AFM16116.1"/>
    <property type="molecule type" value="Genomic_DNA"/>
</dbReference>
<dbReference type="SUPFAM" id="SSF52788">
    <property type="entry name" value="Phosphotyrosine protein phosphatases I"/>
    <property type="match status" value="1"/>
</dbReference>
<name>I4BFQ9_MYCCN</name>
<accession>I4BFQ9</accession>
<dbReference type="PANTHER" id="PTHR11717">
    <property type="entry name" value="LOW MOLECULAR WEIGHT PROTEIN TYROSINE PHOSPHATASE"/>
    <property type="match status" value="1"/>
</dbReference>
<dbReference type="InterPro" id="IPR023485">
    <property type="entry name" value="Ptyr_pPase"/>
</dbReference>
<keyword evidence="7" id="KW-1185">Reference proteome</keyword>
<evidence type="ECO:0000256" key="4">
    <source>
        <dbReference type="PIRSR" id="PIRSR617867-1"/>
    </source>
</evidence>
<proteinExistence type="inferred from homology"/>
<dbReference type="SMART" id="SM00226">
    <property type="entry name" value="LMWPc"/>
    <property type="match status" value="1"/>
</dbReference>
<evidence type="ECO:0000313" key="6">
    <source>
        <dbReference type="EMBL" id="AFM16116.1"/>
    </source>
</evidence>
<dbReference type="InterPro" id="IPR050438">
    <property type="entry name" value="LMW_PTPase"/>
</dbReference>
<feature type="active site" description="Nucleophile" evidence="4">
    <location>
        <position position="7"/>
    </location>
</feature>
<dbReference type="Gene3D" id="3.40.50.2300">
    <property type="match status" value="1"/>
</dbReference>
<dbReference type="OrthoDB" id="9784339at2"/>
<dbReference type="STRING" id="710421.Mycch_1314"/>
<keyword evidence="3" id="KW-0904">Protein phosphatase</keyword>
<gene>
    <name evidence="6" type="ordered locus">Mycch_1314</name>
</gene>
<dbReference type="HOGENOM" id="CLU_071415_1_0_11"/>
<organism evidence="6 7">
    <name type="scientific">Mycolicibacterium chubuense (strain NBB4)</name>
    <name type="common">Mycobacterium chubuense</name>
    <dbReference type="NCBI Taxonomy" id="710421"/>
    <lineage>
        <taxon>Bacteria</taxon>
        <taxon>Bacillati</taxon>
        <taxon>Actinomycetota</taxon>
        <taxon>Actinomycetes</taxon>
        <taxon>Mycobacteriales</taxon>
        <taxon>Mycobacteriaceae</taxon>
        <taxon>Mycolicibacterium</taxon>
    </lineage>
</organism>
<dbReference type="eggNOG" id="COG0394">
    <property type="taxonomic scope" value="Bacteria"/>
</dbReference>
<comment type="similarity">
    <text evidence="1">Belongs to the low molecular weight phosphotyrosine protein phosphatase family.</text>
</comment>